<reference evidence="2" key="1">
    <citation type="submission" date="2023-07" db="EMBL/GenBank/DDBJ databases">
        <title>Whole genome shotgun sequence of Streptomyces achromogenes subsp. rubradiris NBRC 14000.</title>
        <authorList>
            <person name="Komaki H."/>
            <person name="Tamura T."/>
        </authorList>
    </citation>
    <scope>NUCLEOTIDE SEQUENCE [LARGE SCALE GENOMIC DNA]</scope>
    <source>
        <strain evidence="2">NBRC 14000</strain>
    </source>
</reference>
<dbReference type="InterPro" id="IPR010866">
    <property type="entry name" value="A-2_8-polyST"/>
</dbReference>
<protein>
    <recommendedName>
        <fullName evidence="3">Capsular polysaccharide biosynthesis protein</fullName>
    </recommendedName>
</protein>
<dbReference type="Proteomes" id="UP000646738">
    <property type="component" value="Unassembled WGS sequence"/>
</dbReference>
<sequence>MSGTTQIFFSATQYAAATVTAALRAGLFGPRSEHRRILVVSNTAAVPEVGTPLDRMAGFEQIRPEFDEVRSWNEFISPHHPAGWSPRAQDLVMWEKAVRLAWNLGDEPVEIACESIQANPSRAVADIFADSPIHVYADGLMSYGPTRNRIPHGMSSRIARVLHPDLIPGLRPMLLAEYGVRPEPVPNEAIVDVLARIGEEGAGILADRVPAEGRPTAVLLGQYLSAINLITQDEEEELHVRMVRAAARAGHRAVLFKPHPSAPAVYNTSLEAAARELGIRLTVLSEPVLAETVFAHLKPELVIGCFSTALMTAAAFYGIPVARVGTELLLERITPYENSNRVPLTIIDAALPDAERDTIGTPLPLEALGGELGPLVRTVGYCMQSRKHPGLREEAAAWLTAHLAGHQRYFKKRRLTSLRLPGGSPVRAEALRRHPAVRKAVRQIRARRR</sequence>
<dbReference type="Pfam" id="PF07388">
    <property type="entry name" value="A-2_8-polyST"/>
    <property type="match status" value="1"/>
</dbReference>
<keyword evidence="2" id="KW-1185">Reference proteome</keyword>
<organism evidence="1 2">
    <name type="scientific">Streptomyces rubradiris</name>
    <name type="common">Streptomyces achromogenes subsp. rubradiris</name>
    <dbReference type="NCBI Taxonomy" id="285531"/>
    <lineage>
        <taxon>Bacteria</taxon>
        <taxon>Bacillati</taxon>
        <taxon>Actinomycetota</taxon>
        <taxon>Actinomycetes</taxon>
        <taxon>Kitasatosporales</taxon>
        <taxon>Streptomycetaceae</taxon>
        <taxon>Streptomyces</taxon>
    </lineage>
</organism>
<dbReference type="RefSeq" id="WP_189993894.1">
    <property type="nucleotide sequence ID" value="NZ_BNCB01000006.1"/>
</dbReference>
<comment type="caution">
    <text evidence="1">The sequence shown here is derived from an EMBL/GenBank/DDBJ whole genome shotgun (WGS) entry which is preliminary data.</text>
</comment>
<name>A0ABQ3RIX1_STRRR</name>
<proteinExistence type="predicted"/>
<dbReference type="EMBL" id="BNEA01000015">
    <property type="protein sequence ID" value="GHI55755.1"/>
    <property type="molecule type" value="Genomic_DNA"/>
</dbReference>
<evidence type="ECO:0008006" key="3">
    <source>
        <dbReference type="Google" id="ProtNLM"/>
    </source>
</evidence>
<accession>A0ABQ3RIX1</accession>
<evidence type="ECO:0000313" key="2">
    <source>
        <dbReference type="Proteomes" id="UP000646738"/>
    </source>
</evidence>
<gene>
    <name evidence="1" type="ORF">Srubr_56010</name>
</gene>
<evidence type="ECO:0000313" key="1">
    <source>
        <dbReference type="EMBL" id="GHI55755.1"/>
    </source>
</evidence>